<feature type="signal peptide" evidence="1">
    <location>
        <begin position="1"/>
        <end position="20"/>
    </location>
</feature>
<dbReference type="OrthoDB" id="4225643at2759"/>
<sequence length="153" mass="17223">MASTDLFFFFFFSFLPLSSRILTPPPAPAAAAATPPTTRKPLLNPPCPLLLSKMAHGGAWTLDQMIYLVVMKLATRYGWKRVAEEFRARFGSEATAKDVESKFNKDLKKSKIFRVVRDWIDAETIPDDDIDGVCILLDALLLWGEIPSEDRVF</sequence>
<proteinExistence type="predicted"/>
<evidence type="ECO:0000256" key="1">
    <source>
        <dbReference type="SAM" id="SignalP"/>
    </source>
</evidence>
<protein>
    <recommendedName>
        <fullName evidence="4">Myb-like domain-containing protein</fullName>
    </recommendedName>
</protein>
<feature type="chain" id="PRO_5002847961" description="Myb-like domain-containing protein" evidence="1">
    <location>
        <begin position="21"/>
        <end position="153"/>
    </location>
</feature>
<evidence type="ECO:0008006" key="4">
    <source>
        <dbReference type="Google" id="ProtNLM"/>
    </source>
</evidence>
<dbReference type="EMBL" id="DS995899">
    <property type="protein sequence ID" value="EEA27726.1"/>
    <property type="molecule type" value="Genomic_DNA"/>
</dbReference>
<accession>B6Q7H4</accession>
<name>B6Q7H4_TALMQ</name>
<gene>
    <name evidence="2" type="ORF">PMAA_025770</name>
</gene>
<keyword evidence="3" id="KW-1185">Reference proteome</keyword>
<evidence type="ECO:0000313" key="3">
    <source>
        <dbReference type="Proteomes" id="UP000001294"/>
    </source>
</evidence>
<keyword evidence="1" id="KW-0732">Signal</keyword>
<evidence type="ECO:0000313" key="2">
    <source>
        <dbReference type="EMBL" id="EEA27726.1"/>
    </source>
</evidence>
<dbReference type="HOGENOM" id="CLU_1713919_0_0_1"/>
<reference evidence="3" key="1">
    <citation type="journal article" date="2015" name="Genome Announc.">
        <title>Genome sequence of the AIDS-associated pathogen Penicillium marneffei (ATCC18224) and its near taxonomic relative Talaromyces stipitatus (ATCC10500).</title>
        <authorList>
            <person name="Nierman W.C."/>
            <person name="Fedorova-Abrams N.D."/>
            <person name="Andrianopoulos A."/>
        </authorList>
    </citation>
    <scope>NUCLEOTIDE SEQUENCE [LARGE SCALE GENOMIC DNA]</scope>
    <source>
        <strain evidence="3">ATCC 18224 / CBS 334.59 / QM 7333</strain>
    </source>
</reference>
<dbReference type="PhylomeDB" id="B6Q7H4"/>
<dbReference type="VEuPathDB" id="FungiDB:PMAA_025770"/>
<dbReference type="AlphaFoldDB" id="B6Q7H4"/>
<organism evidence="2 3">
    <name type="scientific">Talaromyces marneffei (strain ATCC 18224 / CBS 334.59 / QM 7333)</name>
    <name type="common">Penicillium marneffei</name>
    <dbReference type="NCBI Taxonomy" id="441960"/>
    <lineage>
        <taxon>Eukaryota</taxon>
        <taxon>Fungi</taxon>
        <taxon>Dikarya</taxon>
        <taxon>Ascomycota</taxon>
        <taxon>Pezizomycotina</taxon>
        <taxon>Eurotiomycetes</taxon>
        <taxon>Eurotiomycetidae</taxon>
        <taxon>Eurotiales</taxon>
        <taxon>Trichocomaceae</taxon>
        <taxon>Talaromyces</taxon>
        <taxon>Talaromyces sect. Talaromyces</taxon>
    </lineage>
</organism>
<dbReference type="Proteomes" id="UP000001294">
    <property type="component" value="Unassembled WGS sequence"/>
</dbReference>